<dbReference type="InterPro" id="IPR002034">
    <property type="entry name" value="AIPM/Hcit_synth_CS"/>
</dbReference>
<dbReference type="InterPro" id="IPR036230">
    <property type="entry name" value="LeuA_allosteric_dom_sf"/>
</dbReference>
<dbReference type="InterPro" id="IPR000891">
    <property type="entry name" value="PYR_CT"/>
</dbReference>
<dbReference type="Proteomes" id="UP000560980">
    <property type="component" value="Unassembled WGS sequence"/>
</dbReference>
<accession>A0A6S6S5B9</accession>
<dbReference type="GO" id="GO:0003852">
    <property type="term" value="F:2-isopropylmalate synthase activity"/>
    <property type="evidence" value="ECO:0007669"/>
    <property type="project" value="UniProtKB-EC"/>
</dbReference>
<evidence type="ECO:0000256" key="3">
    <source>
        <dbReference type="ARBA" id="ARBA00012973"/>
    </source>
</evidence>
<evidence type="ECO:0000256" key="1">
    <source>
        <dbReference type="ARBA" id="ARBA00000064"/>
    </source>
</evidence>
<protein>
    <recommendedName>
        <fullName evidence="3">2-isopropylmalate synthase</fullName>
        <ecNumber evidence="3">2.3.3.13</ecNumber>
    </recommendedName>
</protein>
<evidence type="ECO:0000256" key="4">
    <source>
        <dbReference type="ARBA" id="ARBA00022679"/>
    </source>
</evidence>
<gene>
    <name evidence="7" type="primary">leuA</name>
    <name evidence="7" type="ORF">SISI_0217</name>
</gene>
<evidence type="ECO:0000256" key="5">
    <source>
        <dbReference type="RuleBase" id="RU003523"/>
    </source>
</evidence>
<dbReference type="PROSITE" id="PS50991">
    <property type="entry name" value="PYR_CT"/>
    <property type="match status" value="1"/>
</dbReference>
<dbReference type="PANTHER" id="PTHR46911">
    <property type="match status" value="1"/>
</dbReference>
<evidence type="ECO:0000259" key="6">
    <source>
        <dbReference type="PROSITE" id="PS50991"/>
    </source>
</evidence>
<dbReference type="Gene3D" id="3.30.160.270">
    <property type="match status" value="1"/>
</dbReference>
<dbReference type="PROSITE" id="PS00815">
    <property type="entry name" value="AIPM_HOMOCIT_SYNTH_1"/>
    <property type="match status" value="1"/>
</dbReference>
<dbReference type="RefSeq" id="WP_416354235.1">
    <property type="nucleotide sequence ID" value="NZ_CACTJB010000002.1"/>
</dbReference>
<proteinExistence type="inferred from homology"/>
<sequence>MLRPLINKQMQQSMLITTTNLIGITMFFYHKKYCSLTVCPKLKQRNWINKKISKSPIWVSEDLRDGNQSLIEPMNVEQKKNLWTLLINVGLKEIMVGFPSASKADFDFVRWLITNKQIPEDVTIAVLTQARKHLIQCTFESLFGIKNAIIHYYNSTSPIQRDRVFKVNKEGILEIAAKGATYILQQTKTFSNGVWIIEYTPESFSNTEFDFSLIVCDIVIDILGPKNIYKVILNLPTTVDSASPHIYADQIEYFSKTISKRDKVIISVHTHNDRGAAATSAELAILAGAKRVECTLLGNGERTGNLDLITLAMNLYSQGIEPKIDLTCPEELIEIVTKCTKIPIHPRHPWIGSLVFTAFSGSHQDAIRKSLKKQKNNEIWQVAYLPIDPKDIGRNYKSVIRLNSQSGKGGMAFLLERDFKIKLPRWTLNPLAHLVQKESDKKMLELSSYEIYNILKNNFFLEKPLNLLNYIFFKTKNTLNIFSKNQVNYKIYSSKIIIEYKPKPIMLKFISSWKFHRIKLINYYIQKINNYYIAFIKIKIKETNLIGTAIDLEKFSVYFKSILSALNKYIYLRIK</sequence>
<reference evidence="7 8" key="1">
    <citation type="submission" date="2019-12" db="EMBL/GenBank/DDBJ databases">
        <authorList>
            <person name="Santos-Garcia D."/>
            <person name="Santos-Garcia D."/>
            <person name="Santos-Garcia D."/>
        </authorList>
    </citation>
    <scope>NUCLEOTIDE SEQUENCE [LARGE SCALE GENOMIC DNA]</scope>
    <source>
        <strain evidence="7">SiSi</strain>
    </source>
</reference>
<comment type="caution">
    <text evidence="7">The sequence shown here is derived from an EMBL/GenBank/DDBJ whole genome shotgun (WGS) entry which is preliminary data.</text>
</comment>
<evidence type="ECO:0000256" key="2">
    <source>
        <dbReference type="ARBA" id="ARBA00009767"/>
    </source>
</evidence>
<dbReference type="EMBL" id="CACTJB010000002">
    <property type="protein sequence ID" value="CAA3708120.1"/>
    <property type="molecule type" value="Genomic_DNA"/>
</dbReference>
<dbReference type="GO" id="GO:0019752">
    <property type="term" value="P:carboxylic acid metabolic process"/>
    <property type="evidence" value="ECO:0007669"/>
    <property type="project" value="InterPro"/>
</dbReference>
<dbReference type="Gene3D" id="3.20.20.70">
    <property type="entry name" value="Aldolase class I"/>
    <property type="match status" value="1"/>
</dbReference>
<dbReference type="SUPFAM" id="SSF89000">
    <property type="entry name" value="post-HMGL domain-like"/>
    <property type="match status" value="1"/>
</dbReference>
<comment type="similarity">
    <text evidence="2">Belongs to the alpha-IPM synthase/homocitrate synthase family. LeuA type 2 subfamily.</text>
</comment>
<dbReference type="AlphaFoldDB" id="A0A6S6S5B9"/>
<dbReference type="InterPro" id="IPR054692">
    <property type="entry name" value="LeuA-like_post-cat"/>
</dbReference>
<dbReference type="Pfam" id="PF00682">
    <property type="entry name" value="HMGL-like"/>
    <property type="match status" value="1"/>
</dbReference>
<dbReference type="InterPro" id="IPR013785">
    <property type="entry name" value="Aldolase_TIM"/>
</dbReference>
<name>A0A6S6S5B9_9GAMM</name>
<dbReference type="PANTHER" id="PTHR46911:SF1">
    <property type="entry name" value="2-ISOPROPYLMALATE SYNTHASE"/>
    <property type="match status" value="1"/>
</dbReference>
<evidence type="ECO:0000313" key="8">
    <source>
        <dbReference type="Proteomes" id="UP000560980"/>
    </source>
</evidence>
<keyword evidence="4 5" id="KW-0808">Transferase</keyword>
<dbReference type="EC" id="2.3.3.13" evidence="3"/>
<organism evidence="7 8">
    <name type="scientific">Candidatus Portiera aleyrodidarum</name>
    <name type="common">primary endosymbiont of Bemisia tabaci</name>
    <dbReference type="NCBI Taxonomy" id="91844"/>
    <lineage>
        <taxon>Bacteria</taxon>
        <taxon>Pseudomonadati</taxon>
        <taxon>Pseudomonadota</taxon>
        <taxon>Gammaproteobacteria</taxon>
        <taxon>Candidatus Johnevansiales</taxon>
        <taxon>Candidatus Johnevansiaceae</taxon>
        <taxon>Candidatus Portiera</taxon>
    </lineage>
</organism>
<feature type="domain" description="Pyruvate carboxyltransferase" evidence="6">
    <location>
        <begin position="56"/>
        <end position="330"/>
    </location>
</feature>
<dbReference type="SUPFAM" id="SSF51569">
    <property type="entry name" value="Aldolase"/>
    <property type="match status" value="1"/>
</dbReference>
<evidence type="ECO:0000313" key="7">
    <source>
        <dbReference type="EMBL" id="CAA3708120.1"/>
    </source>
</evidence>
<keyword evidence="7" id="KW-0012">Acyltransferase</keyword>
<dbReference type="Pfam" id="PF22615">
    <property type="entry name" value="IPMS_D2"/>
    <property type="match status" value="1"/>
</dbReference>
<comment type="catalytic activity">
    <reaction evidence="1">
        <text>3-methyl-2-oxobutanoate + acetyl-CoA + H2O = (2S)-2-isopropylmalate + CoA + H(+)</text>
        <dbReference type="Rhea" id="RHEA:21524"/>
        <dbReference type="ChEBI" id="CHEBI:1178"/>
        <dbReference type="ChEBI" id="CHEBI:11851"/>
        <dbReference type="ChEBI" id="CHEBI:15377"/>
        <dbReference type="ChEBI" id="CHEBI:15378"/>
        <dbReference type="ChEBI" id="CHEBI:57287"/>
        <dbReference type="ChEBI" id="CHEBI:57288"/>
        <dbReference type="EC" id="2.3.3.13"/>
    </reaction>
</comment>
<dbReference type="NCBIfam" id="NF002991">
    <property type="entry name" value="PRK03739.1"/>
    <property type="match status" value="1"/>
</dbReference>